<proteinExistence type="predicted"/>
<gene>
    <name evidence="2" type="ORF">SAMN02927921_01440</name>
</gene>
<name>A0A1K1NT06_9FLAO</name>
<dbReference type="CDD" id="cd04301">
    <property type="entry name" value="NAT_SF"/>
    <property type="match status" value="1"/>
</dbReference>
<dbReference type="AlphaFoldDB" id="A0A1K1NT06"/>
<evidence type="ECO:0000259" key="1">
    <source>
        <dbReference type="PROSITE" id="PS51186"/>
    </source>
</evidence>
<dbReference type="Gene3D" id="3.40.630.30">
    <property type="match status" value="1"/>
</dbReference>
<dbReference type="SUPFAM" id="SSF55729">
    <property type="entry name" value="Acyl-CoA N-acyltransferases (Nat)"/>
    <property type="match status" value="1"/>
</dbReference>
<dbReference type="PROSITE" id="PS51186">
    <property type="entry name" value="GNAT"/>
    <property type="match status" value="1"/>
</dbReference>
<organism evidence="2 3">
    <name type="scientific">Sinomicrobium oceani</name>
    <dbReference type="NCBI Taxonomy" id="1150368"/>
    <lineage>
        <taxon>Bacteria</taxon>
        <taxon>Pseudomonadati</taxon>
        <taxon>Bacteroidota</taxon>
        <taxon>Flavobacteriia</taxon>
        <taxon>Flavobacteriales</taxon>
        <taxon>Flavobacteriaceae</taxon>
        <taxon>Sinomicrobium</taxon>
    </lineage>
</organism>
<keyword evidence="3" id="KW-1185">Reference proteome</keyword>
<sequence>MSLYLRFIKGTVMLSETLAPLDNPVWYALQEHQRHFRMPYQSMAFFTPDVCPFGGFLNTCSPAEITDYARQTSHFFVVGDRPCFEDTVILHNELVCDQMVLQHPVPVTITEPIIMLEEAHRDDLIRLVNLVQPGYFKENTFSMGTYYGIYRDNRLVAVTGERMKMNAFTEISAVITHPEHTGRGYAGQLVSHTCSRILAEGKTPYLHVASSNERAIKLYERLGFAYRRKMSFWNLIGTTATQANAVR</sequence>
<evidence type="ECO:0000313" key="3">
    <source>
        <dbReference type="Proteomes" id="UP000182248"/>
    </source>
</evidence>
<dbReference type="GO" id="GO:0016747">
    <property type="term" value="F:acyltransferase activity, transferring groups other than amino-acyl groups"/>
    <property type="evidence" value="ECO:0007669"/>
    <property type="project" value="InterPro"/>
</dbReference>
<evidence type="ECO:0000313" key="2">
    <source>
        <dbReference type="EMBL" id="SFW38650.1"/>
    </source>
</evidence>
<dbReference type="PANTHER" id="PTHR42791:SF1">
    <property type="entry name" value="N-ACETYLTRANSFERASE DOMAIN-CONTAINING PROTEIN"/>
    <property type="match status" value="1"/>
</dbReference>
<dbReference type="Proteomes" id="UP000182248">
    <property type="component" value="Unassembled WGS sequence"/>
</dbReference>
<dbReference type="Pfam" id="PF08445">
    <property type="entry name" value="FR47"/>
    <property type="match status" value="1"/>
</dbReference>
<reference evidence="2 3" key="1">
    <citation type="submission" date="2016-11" db="EMBL/GenBank/DDBJ databases">
        <authorList>
            <person name="Jaros S."/>
            <person name="Januszkiewicz K."/>
            <person name="Wedrychowicz H."/>
        </authorList>
    </citation>
    <scope>NUCLEOTIDE SEQUENCE [LARGE SCALE GENOMIC DNA]</scope>
    <source>
        <strain evidence="2 3">CGMCC 1.12145</strain>
    </source>
</reference>
<dbReference type="InterPro" id="IPR016181">
    <property type="entry name" value="Acyl_CoA_acyltransferase"/>
</dbReference>
<dbReference type="InterPro" id="IPR052523">
    <property type="entry name" value="Trichothecene_AcTrans"/>
</dbReference>
<protein>
    <submittedName>
        <fullName evidence="2">FR47-like protein</fullName>
    </submittedName>
</protein>
<dbReference type="InterPro" id="IPR000182">
    <property type="entry name" value="GNAT_dom"/>
</dbReference>
<feature type="domain" description="N-acetyltransferase" evidence="1">
    <location>
        <begin position="99"/>
        <end position="247"/>
    </location>
</feature>
<dbReference type="STRING" id="1150368.SAMN02927921_01440"/>
<dbReference type="PANTHER" id="PTHR42791">
    <property type="entry name" value="GNAT FAMILY ACETYLTRANSFERASE"/>
    <property type="match status" value="1"/>
</dbReference>
<accession>A0A1K1NT06</accession>
<dbReference type="EMBL" id="FPJE01000006">
    <property type="protein sequence ID" value="SFW38650.1"/>
    <property type="molecule type" value="Genomic_DNA"/>
</dbReference>
<dbReference type="InterPro" id="IPR013653">
    <property type="entry name" value="GCN5-like_dom"/>
</dbReference>